<proteinExistence type="predicted"/>
<reference evidence="1" key="2">
    <citation type="submission" date="2022-01" db="EMBL/GenBank/DDBJ databases">
        <authorList>
            <person name="Yamashiro T."/>
            <person name="Shiraishi A."/>
            <person name="Satake H."/>
            <person name="Nakayama K."/>
        </authorList>
    </citation>
    <scope>NUCLEOTIDE SEQUENCE</scope>
</reference>
<evidence type="ECO:0000313" key="2">
    <source>
        <dbReference type="Proteomes" id="UP001151760"/>
    </source>
</evidence>
<gene>
    <name evidence="1" type="ORF">Tco_0729440</name>
</gene>
<protein>
    <recommendedName>
        <fullName evidence="3">Reverse transcriptase domain-containing protein</fullName>
    </recommendedName>
</protein>
<evidence type="ECO:0000313" key="1">
    <source>
        <dbReference type="EMBL" id="GJS79559.1"/>
    </source>
</evidence>
<accession>A0ABQ4YNV6</accession>
<sequence>MSIEINKKKLLQQLEQVANLNTYPLQHFNSFCYDDDDDDDKEYTIAITPDLPTEEPDNSLSMRDGHLDTIQETESVELIKSSDENLVSIPSESEAFSDIESKCDVPDCDDSETTNFSTFSNPLFDDSTSSDDESSHEEVIYEISFKTYSNPLFDLDEEIISSEFNPIHNEDPDSTSKDVLFDVESYLLESLVNRDTFLAFPLKIDFLLDEFAGKLTRLQSIPPGIDNINLDPEGDIFDSVREEIDIFFGPDDSIPPGIESDDFDSEDDDNSTSLLEFDSFHVDYPDSGDSTIDVVEDIPVDVPNILPTHPTLHMDFDFIPSHNDLGSDLDISSPSEDRNKIYDPGICIEVESTRFLSPLSLVIDTLLPFSSENEDKVFNHGVLAYKEKSPPSSSKRGLKAFQLSPESPMMIHGDNTPNLGVRRLHFYPP</sequence>
<keyword evidence="2" id="KW-1185">Reference proteome</keyword>
<organism evidence="1 2">
    <name type="scientific">Tanacetum coccineum</name>
    <dbReference type="NCBI Taxonomy" id="301880"/>
    <lineage>
        <taxon>Eukaryota</taxon>
        <taxon>Viridiplantae</taxon>
        <taxon>Streptophyta</taxon>
        <taxon>Embryophyta</taxon>
        <taxon>Tracheophyta</taxon>
        <taxon>Spermatophyta</taxon>
        <taxon>Magnoliopsida</taxon>
        <taxon>eudicotyledons</taxon>
        <taxon>Gunneridae</taxon>
        <taxon>Pentapetalae</taxon>
        <taxon>asterids</taxon>
        <taxon>campanulids</taxon>
        <taxon>Asterales</taxon>
        <taxon>Asteraceae</taxon>
        <taxon>Asteroideae</taxon>
        <taxon>Anthemideae</taxon>
        <taxon>Anthemidinae</taxon>
        <taxon>Tanacetum</taxon>
    </lineage>
</organism>
<comment type="caution">
    <text evidence="1">The sequence shown here is derived from an EMBL/GenBank/DDBJ whole genome shotgun (WGS) entry which is preliminary data.</text>
</comment>
<dbReference type="EMBL" id="BQNB010010607">
    <property type="protein sequence ID" value="GJS79559.1"/>
    <property type="molecule type" value="Genomic_DNA"/>
</dbReference>
<name>A0ABQ4YNV6_9ASTR</name>
<reference evidence="1" key="1">
    <citation type="journal article" date="2022" name="Int. J. Mol. Sci.">
        <title>Draft Genome of Tanacetum Coccineum: Genomic Comparison of Closely Related Tanacetum-Family Plants.</title>
        <authorList>
            <person name="Yamashiro T."/>
            <person name="Shiraishi A."/>
            <person name="Nakayama K."/>
            <person name="Satake H."/>
        </authorList>
    </citation>
    <scope>NUCLEOTIDE SEQUENCE</scope>
</reference>
<evidence type="ECO:0008006" key="3">
    <source>
        <dbReference type="Google" id="ProtNLM"/>
    </source>
</evidence>
<dbReference type="Proteomes" id="UP001151760">
    <property type="component" value="Unassembled WGS sequence"/>
</dbReference>